<reference evidence="1" key="1">
    <citation type="journal article" date="2023" name="Plant J.">
        <title>Genome sequences and population genomics provide insights into the demographic history, inbreeding, and mutation load of two 'living fossil' tree species of Dipteronia.</title>
        <authorList>
            <person name="Feng Y."/>
            <person name="Comes H.P."/>
            <person name="Chen J."/>
            <person name="Zhu S."/>
            <person name="Lu R."/>
            <person name="Zhang X."/>
            <person name="Li P."/>
            <person name="Qiu J."/>
            <person name="Olsen K.M."/>
            <person name="Qiu Y."/>
        </authorList>
    </citation>
    <scope>NUCLEOTIDE SEQUENCE</scope>
    <source>
        <strain evidence="1">KIB01</strain>
    </source>
</reference>
<evidence type="ECO:0000313" key="1">
    <source>
        <dbReference type="EMBL" id="KAK2642837.1"/>
    </source>
</evidence>
<protein>
    <submittedName>
        <fullName evidence="1">Uncharacterized protein</fullName>
    </submittedName>
</protein>
<dbReference type="EMBL" id="JANJYI010000007">
    <property type="protein sequence ID" value="KAK2642837.1"/>
    <property type="molecule type" value="Genomic_DNA"/>
</dbReference>
<evidence type="ECO:0000313" key="2">
    <source>
        <dbReference type="Proteomes" id="UP001280121"/>
    </source>
</evidence>
<comment type="caution">
    <text evidence="1">The sequence shown here is derived from an EMBL/GenBank/DDBJ whole genome shotgun (WGS) entry which is preliminary data.</text>
</comment>
<feature type="non-terminal residue" evidence="1">
    <location>
        <position position="1"/>
    </location>
</feature>
<accession>A0AAD9TVM2</accession>
<feature type="non-terminal residue" evidence="1">
    <location>
        <position position="104"/>
    </location>
</feature>
<sequence length="104" mass="11481">RSFYEISIRGDEDGSPLSLLLDEAEPRCHILFLPFSSAAVITLGLQQQASTQPVNGGARGVSVFHRYFAFRRSPLSVESVLFLQDGGSYWHSVYILSSMTPSLT</sequence>
<gene>
    <name evidence="1" type="ORF">Ddye_024600</name>
</gene>
<organism evidence="1 2">
    <name type="scientific">Dipteronia dyeriana</name>
    <dbReference type="NCBI Taxonomy" id="168575"/>
    <lineage>
        <taxon>Eukaryota</taxon>
        <taxon>Viridiplantae</taxon>
        <taxon>Streptophyta</taxon>
        <taxon>Embryophyta</taxon>
        <taxon>Tracheophyta</taxon>
        <taxon>Spermatophyta</taxon>
        <taxon>Magnoliopsida</taxon>
        <taxon>eudicotyledons</taxon>
        <taxon>Gunneridae</taxon>
        <taxon>Pentapetalae</taxon>
        <taxon>rosids</taxon>
        <taxon>malvids</taxon>
        <taxon>Sapindales</taxon>
        <taxon>Sapindaceae</taxon>
        <taxon>Hippocastanoideae</taxon>
        <taxon>Acereae</taxon>
        <taxon>Dipteronia</taxon>
    </lineage>
</organism>
<dbReference type="Proteomes" id="UP001280121">
    <property type="component" value="Unassembled WGS sequence"/>
</dbReference>
<keyword evidence="2" id="KW-1185">Reference proteome</keyword>
<dbReference type="AlphaFoldDB" id="A0AAD9TVM2"/>
<name>A0AAD9TVM2_9ROSI</name>
<proteinExistence type="predicted"/>